<dbReference type="GO" id="GO:0005886">
    <property type="term" value="C:plasma membrane"/>
    <property type="evidence" value="ECO:0007669"/>
    <property type="project" value="TreeGrafter"/>
</dbReference>
<evidence type="ECO:0000313" key="2">
    <source>
        <dbReference type="Proteomes" id="UP000281028"/>
    </source>
</evidence>
<reference evidence="1" key="1">
    <citation type="submission" date="2020-05" db="EMBL/GenBank/DDBJ databases">
        <title>Chitinophaga laudate sp. nov., isolated from a tropical peat swamp.</title>
        <authorList>
            <person name="Goh C.B.S."/>
            <person name="Lee M.S."/>
            <person name="Parimannan S."/>
            <person name="Pasbakhsh P."/>
            <person name="Yule C.M."/>
            <person name="Rajandas H."/>
            <person name="Loke S."/>
            <person name="Croft L."/>
            <person name="Tan J.B.L."/>
        </authorList>
    </citation>
    <scope>NUCLEOTIDE SEQUENCE</scope>
    <source>
        <strain evidence="1">Mgbs1</strain>
    </source>
</reference>
<dbReference type="Gene3D" id="3.30.70.1430">
    <property type="entry name" value="Multidrug efflux transporter AcrB pore domain"/>
    <property type="match status" value="2"/>
</dbReference>
<organism evidence="1 2">
    <name type="scientific">Chitinophaga solisilvae</name>
    <dbReference type="NCBI Taxonomy" id="1233460"/>
    <lineage>
        <taxon>Bacteria</taxon>
        <taxon>Pseudomonadati</taxon>
        <taxon>Bacteroidota</taxon>
        <taxon>Chitinophagia</taxon>
        <taxon>Chitinophagales</taxon>
        <taxon>Chitinophagaceae</taxon>
        <taxon>Chitinophaga</taxon>
    </lineage>
</organism>
<dbReference type="SUPFAM" id="SSF82714">
    <property type="entry name" value="Multidrug efflux transporter AcrB TolC docking domain, DN and DC subdomains"/>
    <property type="match status" value="2"/>
</dbReference>
<dbReference type="PANTHER" id="PTHR32063:SF8">
    <property type="entry name" value="CATION EFFLUX PROTEIN"/>
    <property type="match status" value="1"/>
</dbReference>
<keyword evidence="2" id="KW-1185">Reference proteome</keyword>
<dbReference type="InterPro" id="IPR027463">
    <property type="entry name" value="AcrB_DN_DC_subdom"/>
</dbReference>
<comment type="caution">
    <text evidence="1">The sequence shown here is derived from an EMBL/GenBank/DDBJ whole genome shotgun (WGS) entry which is preliminary data.</text>
</comment>
<dbReference type="SUPFAM" id="SSF82693">
    <property type="entry name" value="Multidrug efflux transporter AcrB pore domain, PN1, PN2, PC1 and PC2 subdomains"/>
    <property type="match status" value="2"/>
</dbReference>
<dbReference type="Proteomes" id="UP000281028">
    <property type="component" value="Unassembled WGS sequence"/>
</dbReference>
<dbReference type="PANTHER" id="PTHR32063">
    <property type="match status" value="1"/>
</dbReference>
<evidence type="ECO:0000313" key="1">
    <source>
        <dbReference type="EMBL" id="NSL86612.1"/>
    </source>
</evidence>
<dbReference type="Gene3D" id="3.30.70.1320">
    <property type="entry name" value="Multidrug efflux transporter AcrB pore domain like"/>
    <property type="match status" value="1"/>
</dbReference>
<dbReference type="GO" id="GO:0042910">
    <property type="term" value="F:xenobiotic transmembrane transporter activity"/>
    <property type="evidence" value="ECO:0007669"/>
    <property type="project" value="TreeGrafter"/>
</dbReference>
<dbReference type="Gene3D" id="3.30.2090.10">
    <property type="entry name" value="Multidrug efflux transporter AcrB TolC docking domain, DN and DC subdomains"/>
    <property type="match status" value="2"/>
</dbReference>
<accession>A0A433WMN6</accession>
<dbReference type="EMBL" id="RIAR02000001">
    <property type="protein sequence ID" value="NSL86612.1"/>
    <property type="molecule type" value="Genomic_DNA"/>
</dbReference>
<sequence length="1063" mass="115484">MSLVSSALKKPVTVIVITGGMLLFSLLAILNIPIDIFPKLNLPTIYVVEPYGGMSPQQMEGFFATRLQDQFLYVNGVKNITTKNIQGLTLLKLTFYENTDMAEASAQVALQVNRAMKFFPPGALPPQVLRFDASSLPVGELVFSSPGKSLKEIYDLAATRIRPMFASVPGLSAPPPFGANSRSVVVNVDPQKLRSYNLSADQVVEAIAKNNVMTPSGNIRINNTMFVTTINSLEKQVADFGDIPIVTGGNATVFVRDVARVADAADITVDYALVNGRRSVYIPVVKTADASTWEVVKQLKARLPEMQSLLPDDVKISYEFDQSVFVINAVKSLITEGILGALLTGLMVLLFLRDLRSCLVVVVTIPVAVLCAVLGLQLAGQTINLMTLSGLALAIGILVDQATVTIENIHQHLEMGKPVRRAIYDACEEIAFPLLLILLCILAVFAPSLIMTGVPKAMFLPLSLSIGFAMIASFFAAQTLVPIISNWWLKPEKFRHAHAGLALDDAEIKEIGEHLHHQDKMPAPGFFERFKNRFMQLLDRNLPRARWINGCYIVGALLLAGGCYLFIGKDLMPHVNAGQFQLRLREPDGTRLERTEAALHEVLHIIDSTTVGHVAISSAYAGLIPSSYGTSNLYIFNSGTHEAVLQVNLDEDYKADIETLKDRLRANIAAKLPEMRISFEPIDLTEKIMSQGAATPIELRVAGKDMQQIAGFAGALVEKLKKVSYLRDVQIAQPLHFPVINIHIDRLKLAQMGLNIYQVARSVTASTSSSRFTEKNQWLDEKVAYTYQVQVQIPEYSMTALNDLKEIPLLPGRLRPVLADVATFTTSEMPGEYDRAGPRRFVTVSANITRKDLGAATREVQRIIAEAGTPPKGVKIELKGASSLLVETLDSLQHGLAIAVVVIFLLLAANYQSFKLSLVVLTTVPAVIAGSLLALLFTGSTLNLQSYMGMIMSTGVSVANAILIVTNAEKLRLEYNDAGKAAVVSAGIRLRPILMTSLAMIAGMIPMAAGMGEAGDQTAPLGRAVIGGLIASTLAALLVLPLVYARMQRKARNESPSLLPSDL</sequence>
<dbReference type="InterPro" id="IPR001036">
    <property type="entry name" value="Acrflvin-R"/>
</dbReference>
<dbReference type="OrthoDB" id="9758234at2"/>
<dbReference type="AlphaFoldDB" id="A0A433WMN6"/>
<proteinExistence type="predicted"/>
<dbReference type="Gene3D" id="1.20.1640.10">
    <property type="entry name" value="Multidrug efflux transporter AcrB transmembrane domain"/>
    <property type="match status" value="2"/>
</dbReference>
<dbReference type="SUPFAM" id="SSF82866">
    <property type="entry name" value="Multidrug efflux transporter AcrB transmembrane domain"/>
    <property type="match status" value="2"/>
</dbReference>
<dbReference type="PRINTS" id="PR00702">
    <property type="entry name" value="ACRIFLAVINRP"/>
</dbReference>
<protein>
    <submittedName>
        <fullName evidence="1">Efflux RND transporter permease subunit</fullName>
    </submittedName>
</protein>
<name>A0A433WMN6_9BACT</name>
<dbReference type="Pfam" id="PF00873">
    <property type="entry name" value="ACR_tran"/>
    <property type="match status" value="1"/>
</dbReference>
<dbReference type="Gene3D" id="3.30.70.1440">
    <property type="entry name" value="Multidrug efflux transporter AcrB pore domain"/>
    <property type="match status" value="1"/>
</dbReference>
<gene>
    <name evidence="1" type="ORF">ECE50_007210</name>
</gene>